<dbReference type="GeneID" id="79270579"/>
<evidence type="ECO:0000313" key="3">
    <source>
        <dbReference type="Proteomes" id="UP001596388"/>
    </source>
</evidence>
<organism evidence="2 3">
    <name type="scientific">Halobaculum marinum</name>
    <dbReference type="NCBI Taxonomy" id="3031996"/>
    <lineage>
        <taxon>Archaea</taxon>
        <taxon>Methanobacteriati</taxon>
        <taxon>Methanobacteriota</taxon>
        <taxon>Stenosarchaea group</taxon>
        <taxon>Halobacteria</taxon>
        <taxon>Halobacteriales</taxon>
        <taxon>Haloferacaceae</taxon>
        <taxon>Halobaculum</taxon>
    </lineage>
</organism>
<reference evidence="2 3" key="1">
    <citation type="journal article" date="2019" name="Int. J. Syst. Evol. Microbiol.">
        <title>The Global Catalogue of Microorganisms (GCM) 10K type strain sequencing project: providing services to taxonomists for standard genome sequencing and annotation.</title>
        <authorList>
            <consortium name="The Broad Institute Genomics Platform"/>
            <consortium name="The Broad Institute Genome Sequencing Center for Infectious Disease"/>
            <person name="Wu L."/>
            <person name="Ma J."/>
        </authorList>
    </citation>
    <scope>NUCLEOTIDE SEQUENCE [LARGE SCALE GENOMIC DNA]</scope>
    <source>
        <strain evidence="2 3">DT55</strain>
    </source>
</reference>
<dbReference type="RefSeq" id="WP_276236974.1">
    <property type="nucleotide sequence ID" value="NZ_CP119989.1"/>
</dbReference>
<dbReference type="Pfam" id="PF24035">
    <property type="entry name" value="DUF7344"/>
    <property type="match status" value="1"/>
</dbReference>
<comment type="caution">
    <text evidence="2">The sequence shown here is derived from an EMBL/GenBank/DDBJ whole genome shotgun (WGS) entry which is preliminary data.</text>
</comment>
<evidence type="ECO:0000313" key="2">
    <source>
        <dbReference type="EMBL" id="MFC7098493.1"/>
    </source>
</evidence>
<accession>A0ABD5X061</accession>
<dbReference type="EMBL" id="JBHTAG010000003">
    <property type="protein sequence ID" value="MFC7098493.1"/>
    <property type="molecule type" value="Genomic_DNA"/>
</dbReference>
<feature type="domain" description="DUF7344" evidence="1">
    <location>
        <begin position="12"/>
        <end position="74"/>
    </location>
</feature>
<dbReference type="AlphaFoldDB" id="A0ABD5X061"/>
<proteinExistence type="predicted"/>
<keyword evidence="3" id="KW-1185">Reference proteome</keyword>
<sequence>MMFDSLQNTHQRKLLLAALDSDPEECEAFSTTVGTDDVSQTGYVDRLPVLLHHVHLPRLSAFGYIDWDRDSGTARRGPHFDEIEPLLRLLVAHADELPEDWP</sequence>
<protein>
    <submittedName>
        <fullName evidence="2">ArsR family transcriptional regulator</fullName>
    </submittedName>
</protein>
<dbReference type="InterPro" id="IPR055768">
    <property type="entry name" value="DUF7344"/>
</dbReference>
<gene>
    <name evidence="2" type="ORF">ACFQKD_14380</name>
</gene>
<evidence type="ECO:0000259" key="1">
    <source>
        <dbReference type="Pfam" id="PF24035"/>
    </source>
</evidence>
<name>A0ABD5X061_9EURY</name>
<dbReference type="Proteomes" id="UP001596388">
    <property type="component" value="Unassembled WGS sequence"/>
</dbReference>